<gene>
    <name evidence="4" type="ORF">CKO43_18465</name>
</gene>
<dbReference type="Pfam" id="PF00293">
    <property type="entry name" value="NUDIX"/>
    <property type="match status" value="1"/>
</dbReference>
<keyword evidence="2 4" id="KW-0378">Hydrolase</keyword>
<proteinExistence type="predicted"/>
<keyword evidence="5" id="KW-1185">Reference proteome</keyword>
<evidence type="ECO:0000256" key="2">
    <source>
        <dbReference type="ARBA" id="ARBA00022801"/>
    </source>
</evidence>
<dbReference type="PANTHER" id="PTHR43046:SF16">
    <property type="entry name" value="ADP-RIBOSE PYROPHOSPHATASE YJHB-RELATED"/>
    <property type="match status" value="1"/>
</dbReference>
<evidence type="ECO:0000313" key="4">
    <source>
        <dbReference type="EMBL" id="MBK1714748.1"/>
    </source>
</evidence>
<accession>A0ABS1DZ41</accession>
<dbReference type="SUPFAM" id="SSF55811">
    <property type="entry name" value="Nudix"/>
    <property type="match status" value="1"/>
</dbReference>
<dbReference type="CDD" id="cd04683">
    <property type="entry name" value="NUDIX_Hydrolase"/>
    <property type="match status" value="1"/>
</dbReference>
<protein>
    <submittedName>
        <fullName evidence="4">NUDIX hydrolase</fullName>
    </submittedName>
</protein>
<dbReference type="Gene3D" id="3.90.79.10">
    <property type="entry name" value="Nucleoside Triphosphate Pyrophosphohydrolase"/>
    <property type="match status" value="1"/>
</dbReference>
<comment type="cofactor">
    <cofactor evidence="1">
        <name>Mg(2+)</name>
        <dbReference type="ChEBI" id="CHEBI:18420"/>
    </cofactor>
</comment>
<dbReference type="RefSeq" id="WP_200379541.1">
    <property type="nucleotide sequence ID" value="NZ_NRRU01000080.1"/>
</dbReference>
<dbReference type="PANTHER" id="PTHR43046">
    <property type="entry name" value="GDP-MANNOSE MANNOSYL HYDROLASE"/>
    <property type="match status" value="1"/>
</dbReference>
<evidence type="ECO:0000256" key="1">
    <source>
        <dbReference type="ARBA" id="ARBA00001946"/>
    </source>
</evidence>
<dbReference type="PROSITE" id="PS00893">
    <property type="entry name" value="NUDIX_BOX"/>
    <property type="match status" value="1"/>
</dbReference>
<dbReference type="PROSITE" id="PS51462">
    <property type="entry name" value="NUDIX"/>
    <property type="match status" value="1"/>
</dbReference>
<dbReference type="InterPro" id="IPR000086">
    <property type="entry name" value="NUDIX_hydrolase_dom"/>
</dbReference>
<sequence>MSRFRLIPEVHLVLVRAGRILLLQRANTGYADGQYSLVAGHVDGGEPARTAMAREALEEAGLVIAPEDLRLVHLIHRRSEEERMSMFFAAERWQGEPENREPHKCSELAWYPLDALPQAMVPYVRHALACVAAGQTYSEFGWDEDAPDVRPAGGG</sequence>
<feature type="domain" description="Nudix hydrolase" evidence="3">
    <location>
        <begin position="5"/>
        <end position="133"/>
    </location>
</feature>
<comment type="caution">
    <text evidence="4">The sequence shown here is derived from an EMBL/GenBank/DDBJ whole genome shotgun (WGS) entry which is preliminary data.</text>
</comment>
<name>A0ABS1DZ41_RUBGE</name>
<reference evidence="4" key="1">
    <citation type="submission" date="2017-08" db="EMBL/GenBank/DDBJ databases">
        <authorList>
            <person name="Imhoff J.F."/>
            <person name="Rahn T."/>
            <person name="Kuenzel S."/>
            <person name="Neulinger S.C."/>
        </authorList>
    </citation>
    <scope>NUCLEOTIDE SEQUENCE</scope>
    <source>
        <strain evidence="4">IM 151</strain>
    </source>
</reference>
<dbReference type="InterPro" id="IPR020084">
    <property type="entry name" value="NUDIX_hydrolase_CS"/>
</dbReference>
<evidence type="ECO:0000313" key="5">
    <source>
        <dbReference type="Proteomes" id="UP001041814"/>
    </source>
</evidence>
<dbReference type="InterPro" id="IPR015797">
    <property type="entry name" value="NUDIX_hydrolase-like_dom_sf"/>
</dbReference>
<reference evidence="4" key="2">
    <citation type="journal article" date="2020" name="Microorganisms">
        <title>Osmotic Adaptation and Compatible Solute Biosynthesis of Phototrophic Bacteria as Revealed from Genome Analyses.</title>
        <authorList>
            <person name="Imhoff J.F."/>
            <person name="Rahn T."/>
            <person name="Kunzel S."/>
            <person name="Keller A."/>
            <person name="Neulinger S.C."/>
        </authorList>
    </citation>
    <scope>NUCLEOTIDE SEQUENCE</scope>
    <source>
        <strain evidence="4">IM 151</strain>
    </source>
</reference>
<organism evidence="4 5">
    <name type="scientific">Rubrivivax gelatinosus</name>
    <name type="common">Rhodocyclus gelatinosus</name>
    <name type="synonym">Rhodopseudomonas gelatinosa</name>
    <dbReference type="NCBI Taxonomy" id="28068"/>
    <lineage>
        <taxon>Bacteria</taxon>
        <taxon>Pseudomonadati</taxon>
        <taxon>Pseudomonadota</taxon>
        <taxon>Betaproteobacteria</taxon>
        <taxon>Burkholderiales</taxon>
        <taxon>Sphaerotilaceae</taxon>
        <taxon>Rubrivivax</taxon>
    </lineage>
</organism>
<dbReference type="Proteomes" id="UP001041814">
    <property type="component" value="Unassembled WGS sequence"/>
</dbReference>
<evidence type="ECO:0000259" key="3">
    <source>
        <dbReference type="PROSITE" id="PS51462"/>
    </source>
</evidence>
<dbReference type="EMBL" id="NRRU01000080">
    <property type="protein sequence ID" value="MBK1714748.1"/>
    <property type="molecule type" value="Genomic_DNA"/>
</dbReference>
<dbReference type="GO" id="GO:0016787">
    <property type="term" value="F:hydrolase activity"/>
    <property type="evidence" value="ECO:0007669"/>
    <property type="project" value="UniProtKB-KW"/>
</dbReference>